<feature type="region of interest" description="Disordered" evidence="1">
    <location>
        <begin position="167"/>
        <end position="193"/>
    </location>
</feature>
<evidence type="ECO:0000256" key="1">
    <source>
        <dbReference type="SAM" id="MobiDB-lite"/>
    </source>
</evidence>
<evidence type="ECO:0000313" key="3">
    <source>
        <dbReference type="Proteomes" id="UP000649617"/>
    </source>
</evidence>
<sequence length="325" mass="35456">MMVSLEGVSDEWEGCAVVRSQYRESRRLFVFEGAGKEDKHDPPIHVKTAAANRDALLPLMKRIGQARKQLFTIAMVEAELKKLFKLVFPNALVDRYDVKKVVSRNKDFRVLMKAVEGEDDVESDESDRSSQGGPDDDDNDNEIIALSDEDVLDGEDLASLDRMLALDDGTQPTLDPEPSQAARPHEIEGPFLDKSKVEQAVENNPKKVVDVGGARQEMVYVEIPDSPEQAVKQELPAEEETPGLHTPDPKRDAASQVSLGSGDTAAKKIPLSDGSLDSGKAAKELAEDSSPGSSSMGPASAKKMLVFEDLPESAKRIKKMADLSK</sequence>
<evidence type="ECO:0000313" key="2">
    <source>
        <dbReference type="EMBL" id="CAE7176575.1"/>
    </source>
</evidence>
<comment type="caution">
    <text evidence="2">The sequence shown here is derived from an EMBL/GenBank/DDBJ whole genome shotgun (WGS) entry which is preliminary data.</text>
</comment>
<feature type="non-terminal residue" evidence="2">
    <location>
        <position position="325"/>
    </location>
</feature>
<feature type="region of interest" description="Disordered" evidence="1">
    <location>
        <begin position="116"/>
        <end position="142"/>
    </location>
</feature>
<feature type="region of interest" description="Disordered" evidence="1">
    <location>
        <begin position="221"/>
        <end position="300"/>
    </location>
</feature>
<protein>
    <submittedName>
        <fullName evidence="2">Uncharacterized protein</fullName>
    </submittedName>
</protein>
<dbReference type="AlphaFoldDB" id="A0A812IU15"/>
<gene>
    <name evidence="2" type="ORF">SPIL2461_LOCUS926</name>
</gene>
<keyword evidence="3" id="KW-1185">Reference proteome</keyword>
<organism evidence="2 3">
    <name type="scientific">Symbiodinium pilosum</name>
    <name type="common">Dinoflagellate</name>
    <dbReference type="NCBI Taxonomy" id="2952"/>
    <lineage>
        <taxon>Eukaryota</taxon>
        <taxon>Sar</taxon>
        <taxon>Alveolata</taxon>
        <taxon>Dinophyceae</taxon>
        <taxon>Suessiales</taxon>
        <taxon>Symbiodiniaceae</taxon>
        <taxon>Symbiodinium</taxon>
    </lineage>
</organism>
<reference evidence="2" key="1">
    <citation type="submission" date="2021-02" db="EMBL/GenBank/DDBJ databases">
        <authorList>
            <person name="Dougan E. K."/>
            <person name="Rhodes N."/>
            <person name="Thang M."/>
            <person name="Chan C."/>
        </authorList>
    </citation>
    <scope>NUCLEOTIDE SEQUENCE</scope>
</reference>
<name>A0A812IU15_SYMPI</name>
<proteinExistence type="predicted"/>
<feature type="compositionally biased region" description="Low complexity" evidence="1">
    <location>
        <begin position="289"/>
        <end position="300"/>
    </location>
</feature>
<feature type="compositionally biased region" description="Basic and acidic residues" evidence="1">
    <location>
        <begin position="183"/>
        <end position="193"/>
    </location>
</feature>
<accession>A0A812IU15</accession>
<dbReference type="EMBL" id="CAJNIZ010000843">
    <property type="protein sequence ID" value="CAE7176575.1"/>
    <property type="molecule type" value="Genomic_DNA"/>
</dbReference>
<dbReference type="Proteomes" id="UP000649617">
    <property type="component" value="Unassembled WGS sequence"/>
</dbReference>